<dbReference type="Gene3D" id="2.40.50.140">
    <property type="entry name" value="Nucleic acid-binding proteins"/>
    <property type="match status" value="1"/>
</dbReference>
<evidence type="ECO:0000256" key="2">
    <source>
        <dbReference type="ARBA" id="ARBA00022598"/>
    </source>
</evidence>
<dbReference type="PROSITE" id="PS00697">
    <property type="entry name" value="DNA_LIGASE_A1"/>
    <property type="match status" value="1"/>
</dbReference>
<keyword evidence="9 12" id="KW-0234">DNA repair</keyword>
<dbReference type="SUPFAM" id="SSF56091">
    <property type="entry name" value="DNA ligase/mRNA capping enzyme, catalytic domain"/>
    <property type="match status" value="1"/>
</dbReference>
<sequence length="768" mass="85659">MIRALITHRNSNPIPLLRIHQLPLMSNNKKQQSLARFFSGMAPTSGANQSLKKQQPINKFFSSSSANSSPTKGLLSKRESTPPEPASPSKKAKIEPSSPAGAPNEFLLATSPTGDGDGSTKVESGPGTSYSENEKLIELSEKQKLEHQHEKLGPKIQYAKLTSVFEVVDQESSRLKITAIVSDFFLEILQQLTVDKLIKIVYLSINKLGPDYVQGLELGLGETILIKAISECYGRSPAKIKAEMVNSGDLGDIAQKSRSLQPPMFKPQPLDIDTVFENLQQIAQASGKDSQAKKVGLIKKMLSACGLKSNEAKFLIRSLAGKLRIGIAEKTLIVGLAQAFVNYENKTNKRIDPTKLAEAEEIVKEAISRVPNYEVVLKKAQEHGIFNLLDHVHVTPGIPLRAMLAKPTKSIGEIFDRFQDAEFTCEYKYDGMRAQVHVLGDGTVKVYSRNLEDMTETYPDLVSIVKEFTTDKGAVSFILDCEAVAWDRNLHKILPFQKLTTRKRKEVNEEDITVNICLYAFDLLYFEDDSLLARSLADRRKVLHEKFSPIEDKFQFATAKDSSSNLEVLQTFLDQSIKDSCEGLMVKMLNGTDSYYEPSKRSRNWLKLKKDYLAGVGDSLDLVVIGAYNGKGKRTGTYGGFLLASYNQDTGDLETCCKIGTGFSDEDLTNLYNKLHPTEIKSPKKYFVYETNNSNAVPDVWFEPSLLFEVLTADLSLSPIYKTGHQEFGKGISLRFPRFIRLREDKNIEDATSSTQVCEFYESQALVN</sequence>
<dbReference type="InterPro" id="IPR036599">
    <property type="entry name" value="DNA_ligase_N_sf"/>
</dbReference>
<evidence type="ECO:0000256" key="14">
    <source>
        <dbReference type="SAM" id="MobiDB-lite"/>
    </source>
</evidence>
<dbReference type="Proteomes" id="UP000253472">
    <property type="component" value="Unassembled WGS sequence"/>
</dbReference>
<evidence type="ECO:0000313" key="17">
    <source>
        <dbReference type="Proteomes" id="UP000253472"/>
    </source>
</evidence>
<dbReference type="GO" id="GO:0071897">
    <property type="term" value="P:DNA biosynthetic process"/>
    <property type="evidence" value="ECO:0007669"/>
    <property type="project" value="InterPro"/>
</dbReference>
<evidence type="ECO:0000256" key="12">
    <source>
        <dbReference type="RuleBase" id="RU000617"/>
    </source>
</evidence>
<keyword evidence="4" id="KW-0235">DNA replication</keyword>
<dbReference type="GO" id="GO:0005739">
    <property type="term" value="C:mitochondrion"/>
    <property type="evidence" value="ECO:0007669"/>
    <property type="project" value="TreeGrafter"/>
</dbReference>
<dbReference type="Gene3D" id="3.30.1490.70">
    <property type="match status" value="1"/>
</dbReference>
<evidence type="ECO:0000256" key="1">
    <source>
        <dbReference type="ARBA" id="ARBA00007572"/>
    </source>
</evidence>
<keyword evidence="5 12" id="KW-0547">Nucleotide-binding</keyword>
<evidence type="ECO:0000256" key="13">
    <source>
        <dbReference type="RuleBase" id="RU004196"/>
    </source>
</evidence>
<dbReference type="GO" id="GO:1903461">
    <property type="term" value="P:Okazaki fragment processing involved in mitotic DNA replication"/>
    <property type="evidence" value="ECO:0007669"/>
    <property type="project" value="TreeGrafter"/>
</dbReference>
<keyword evidence="7 12" id="KW-0067">ATP-binding</keyword>
<keyword evidence="10" id="KW-0131">Cell cycle</keyword>
<dbReference type="FunFam" id="2.40.50.140:FF:000062">
    <property type="entry name" value="DNA ligase"/>
    <property type="match status" value="1"/>
</dbReference>
<dbReference type="PANTHER" id="PTHR45674">
    <property type="entry name" value="DNA LIGASE 1/3 FAMILY MEMBER"/>
    <property type="match status" value="1"/>
</dbReference>
<dbReference type="InterPro" id="IPR012308">
    <property type="entry name" value="DNA_ligase_ATP-dep_N"/>
</dbReference>
<evidence type="ECO:0000256" key="5">
    <source>
        <dbReference type="ARBA" id="ARBA00022741"/>
    </source>
</evidence>
<gene>
    <name evidence="16" type="primary">CDC9_1</name>
    <name evidence="16" type="ORF">Cantr_06591</name>
</gene>
<dbReference type="Gene3D" id="3.30.470.30">
    <property type="entry name" value="DNA ligase/mRNA capping enzyme"/>
    <property type="match status" value="1"/>
</dbReference>
<evidence type="ECO:0000256" key="3">
    <source>
        <dbReference type="ARBA" id="ARBA00022618"/>
    </source>
</evidence>
<dbReference type="PANTHER" id="PTHR45674:SF4">
    <property type="entry name" value="DNA LIGASE 1"/>
    <property type="match status" value="1"/>
</dbReference>
<dbReference type="InterPro" id="IPR000977">
    <property type="entry name" value="DNA_ligase_ATP-dep"/>
</dbReference>
<keyword evidence="2 12" id="KW-0436">Ligase</keyword>
<evidence type="ECO:0000259" key="15">
    <source>
        <dbReference type="PROSITE" id="PS50160"/>
    </source>
</evidence>
<proteinExistence type="inferred from homology"/>
<dbReference type="GO" id="GO:0003677">
    <property type="term" value="F:DNA binding"/>
    <property type="evidence" value="ECO:0007669"/>
    <property type="project" value="InterPro"/>
</dbReference>
<evidence type="ECO:0000256" key="6">
    <source>
        <dbReference type="ARBA" id="ARBA00022763"/>
    </source>
</evidence>
<dbReference type="InterPro" id="IPR012310">
    <property type="entry name" value="DNA_ligase_ATP-dep_cent"/>
</dbReference>
<dbReference type="FunFam" id="3.30.470.30:FF:000016">
    <property type="entry name" value="DNA ligase"/>
    <property type="match status" value="1"/>
</dbReference>
<dbReference type="GO" id="GO:0005634">
    <property type="term" value="C:nucleus"/>
    <property type="evidence" value="ECO:0007669"/>
    <property type="project" value="TreeGrafter"/>
</dbReference>
<dbReference type="PROSITE" id="PS50160">
    <property type="entry name" value="DNA_LIGASE_A3"/>
    <property type="match status" value="1"/>
</dbReference>
<feature type="domain" description="ATP-dependent DNA ligase family profile" evidence="15">
    <location>
        <begin position="509"/>
        <end position="647"/>
    </location>
</feature>
<comment type="caution">
    <text evidence="16">The sequence shown here is derived from an EMBL/GenBank/DDBJ whole genome shotgun (WGS) entry which is preliminary data.</text>
</comment>
<dbReference type="GO" id="GO:0051301">
    <property type="term" value="P:cell division"/>
    <property type="evidence" value="ECO:0007669"/>
    <property type="project" value="UniProtKB-KW"/>
</dbReference>
<dbReference type="GO" id="GO:0005524">
    <property type="term" value="F:ATP binding"/>
    <property type="evidence" value="ECO:0007669"/>
    <property type="project" value="UniProtKB-KW"/>
</dbReference>
<dbReference type="SUPFAM" id="SSF50249">
    <property type="entry name" value="Nucleic acid-binding proteins"/>
    <property type="match status" value="1"/>
</dbReference>
<dbReference type="CDD" id="cd07900">
    <property type="entry name" value="Adenylation_DNA_ligase_I_Euk"/>
    <property type="match status" value="1"/>
</dbReference>
<protein>
    <recommendedName>
        <fullName evidence="12">DNA ligase</fullName>
        <ecNumber evidence="12">6.5.1.1</ecNumber>
    </recommendedName>
</protein>
<dbReference type="InterPro" id="IPR050191">
    <property type="entry name" value="ATP-dep_DNA_ligase"/>
</dbReference>
<dbReference type="Pfam" id="PF01068">
    <property type="entry name" value="DNA_ligase_A_M"/>
    <property type="match status" value="1"/>
</dbReference>
<keyword evidence="8 12" id="KW-0233">DNA recombination</keyword>
<dbReference type="EMBL" id="QLNQ01000028">
    <property type="protein sequence ID" value="RCK58071.1"/>
    <property type="molecule type" value="Genomic_DNA"/>
</dbReference>
<evidence type="ECO:0000256" key="11">
    <source>
        <dbReference type="ARBA" id="ARBA00034003"/>
    </source>
</evidence>
<dbReference type="GO" id="GO:0006310">
    <property type="term" value="P:DNA recombination"/>
    <property type="evidence" value="ECO:0007669"/>
    <property type="project" value="UniProtKB-KW"/>
</dbReference>
<evidence type="ECO:0000313" key="16">
    <source>
        <dbReference type="EMBL" id="RCK58071.1"/>
    </source>
</evidence>
<dbReference type="InterPro" id="IPR012309">
    <property type="entry name" value="DNA_ligase_ATP-dep_C"/>
</dbReference>
<dbReference type="Pfam" id="PF04679">
    <property type="entry name" value="DNA_ligase_A_C"/>
    <property type="match status" value="1"/>
</dbReference>
<dbReference type="GO" id="GO:0006281">
    <property type="term" value="P:DNA repair"/>
    <property type="evidence" value="ECO:0007669"/>
    <property type="project" value="UniProtKB-KW"/>
</dbReference>
<evidence type="ECO:0000256" key="4">
    <source>
        <dbReference type="ARBA" id="ARBA00022705"/>
    </source>
</evidence>
<dbReference type="InterPro" id="IPR016059">
    <property type="entry name" value="DNA_ligase_ATP-dep_CS"/>
</dbReference>
<dbReference type="STRING" id="5486.A0A367XZ70"/>
<keyword evidence="6 12" id="KW-0227">DNA damage</keyword>
<evidence type="ECO:0000256" key="9">
    <source>
        <dbReference type="ARBA" id="ARBA00023204"/>
    </source>
</evidence>
<comment type="catalytic activity">
    <reaction evidence="11 12">
        <text>ATP + (deoxyribonucleotide)n-3'-hydroxyl + 5'-phospho-(deoxyribonucleotide)m = (deoxyribonucleotide)n+m + AMP + diphosphate.</text>
        <dbReference type="EC" id="6.5.1.1"/>
    </reaction>
</comment>
<dbReference type="EC" id="6.5.1.1" evidence="12"/>
<dbReference type="CDD" id="cd07969">
    <property type="entry name" value="OBF_DNA_ligase_I"/>
    <property type="match status" value="1"/>
</dbReference>
<dbReference type="InterPro" id="IPR012340">
    <property type="entry name" value="NA-bd_OB-fold"/>
</dbReference>
<keyword evidence="3" id="KW-0132">Cell division</keyword>
<accession>A0A367XZ70</accession>
<comment type="similarity">
    <text evidence="1 13">Belongs to the ATP-dependent DNA ligase family.</text>
</comment>
<dbReference type="PROSITE" id="PS00333">
    <property type="entry name" value="DNA_LIGASE_A2"/>
    <property type="match status" value="1"/>
</dbReference>
<dbReference type="Pfam" id="PF04675">
    <property type="entry name" value="DNA_ligase_A_N"/>
    <property type="match status" value="1"/>
</dbReference>
<keyword evidence="17" id="KW-1185">Reference proteome</keyword>
<dbReference type="SUPFAM" id="SSF117018">
    <property type="entry name" value="ATP-dependent DNA ligase DNA-binding domain"/>
    <property type="match status" value="1"/>
</dbReference>
<dbReference type="NCBIfam" id="TIGR00574">
    <property type="entry name" value="dnl1"/>
    <property type="match status" value="1"/>
</dbReference>
<organism evidence="16 17">
    <name type="scientific">Candida viswanathii</name>
    <dbReference type="NCBI Taxonomy" id="5486"/>
    <lineage>
        <taxon>Eukaryota</taxon>
        <taxon>Fungi</taxon>
        <taxon>Dikarya</taxon>
        <taxon>Ascomycota</taxon>
        <taxon>Saccharomycotina</taxon>
        <taxon>Pichiomycetes</taxon>
        <taxon>Debaryomycetaceae</taxon>
        <taxon>Candida/Lodderomyces clade</taxon>
        <taxon>Candida</taxon>
    </lineage>
</organism>
<feature type="region of interest" description="Disordered" evidence="14">
    <location>
        <begin position="60"/>
        <end position="132"/>
    </location>
</feature>
<reference evidence="16 17" key="1">
    <citation type="submission" date="2018-06" db="EMBL/GenBank/DDBJ databases">
        <title>Whole genome sequencing of Candida tropicalis (genome annotated by CSBL at Korea University).</title>
        <authorList>
            <person name="Ahn J."/>
        </authorList>
    </citation>
    <scope>NUCLEOTIDE SEQUENCE [LARGE SCALE GENOMIC DNA]</scope>
    <source>
        <strain evidence="16 17">ATCC 20962</strain>
    </source>
</reference>
<name>A0A367XZ70_9ASCO</name>
<dbReference type="AlphaFoldDB" id="A0A367XZ70"/>
<dbReference type="GO" id="GO:0003910">
    <property type="term" value="F:DNA ligase (ATP) activity"/>
    <property type="evidence" value="ECO:0007669"/>
    <property type="project" value="UniProtKB-EC"/>
</dbReference>
<dbReference type="Gene3D" id="1.10.3260.10">
    <property type="entry name" value="DNA ligase, ATP-dependent, N-terminal domain"/>
    <property type="match status" value="1"/>
</dbReference>
<evidence type="ECO:0000256" key="7">
    <source>
        <dbReference type="ARBA" id="ARBA00022840"/>
    </source>
</evidence>
<evidence type="ECO:0000256" key="8">
    <source>
        <dbReference type="ARBA" id="ARBA00023172"/>
    </source>
</evidence>
<dbReference type="OrthoDB" id="206088at2759"/>
<evidence type="ECO:0000256" key="10">
    <source>
        <dbReference type="ARBA" id="ARBA00023306"/>
    </source>
</evidence>